<evidence type="ECO:0000313" key="7">
    <source>
        <dbReference type="Proteomes" id="UP000271010"/>
    </source>
</evidence>
<dbReference type="EMBL" id="RJJE01000017">
    <property type="protein sequence ID" value="RNI27869.1"/>
    <property type="molecule type" value="Genomic_DNA"/>
</dbReference>
<dbReference type="GO" id="GO:0071555">
    <property type="term" value="P:cell wall organization"/>
    <property type="evidence" value="ECO:0007669"/>
    <property type="project" value="UniProtKB-KW"/>
</dbReference>
<protein>
    <recommendedName>
        <fullName evidence="3">Probable endolytic peptidoglycan transglycosylase RlpA</fullName>
        <ecNumber evidence="3">4.2.2.-</ecNumber>
    </recommendedName>
</protein>
<dbReference type="GO" id="GO:0008932">
    <property type="term" value="F:lytic endotransglycosylase activity"/>
    <property type="evidence" value="ECO:0007669"/>
    <property type="project" value="UniProtKB-UniRule"/>
</dbReference>
<dbReference type="InterPro" id="IPR009009">
    <property type="entry name" value="RlpA-like_DPBB"/>
</dbReference>
<evidence type="ECO:0000256" key="3">
    <source>
        <dbReference type="HAMAP-Rule" id="MF_02071"/>
    </source>
</evidence>
<organism evidence="6 7">
    <name type="scientific">Rufibacter immobilis</name>
    <dbReference type="NCBI Taxonomy" id="1348778"/>
    <lineage>
        <taxon>Bacteria</taxon>
        <taxon>Pseudomonadati</taxon>
        <taxon>Bacteroidota</taxon>
        <taxon>Cytophagia</taxon>
        <taxon>Cytophagales</taxon>
        <taxon>Hymenobacteraceae</taxon>
        <taxon>Rufibacter</taxon>
    </lineage>
</organism>
<evidence type="ECO:0000256" key="1">
    <source>
        <dbReference type="ARBA" id="ARBA00023239"/>
    </source>
</evidence>
<keyword evidence="1 3" id="KW-0456">Lyase</keyword>
<proteinExistence type="inferred from homology"/>
<dbReference type="InterPro" id="IPR012997">
    <property type="entry name" value="RplA"/>
</dbReference>
<dbReference type="AlphaFoldDB" id="A0A3M9MQS6"/>
<feature type="domain" description="RlpA-like protein double-psi beta-barrel" evidence="5">
    <location>
        <begin position="24"/>
        <end position="112"/>
    </location>
</feature>
<keyword evidence="2 3" id="KW-0961">Cell wall biogenesis/degradation</keyword>
<reference evidence="6 7" key="1">
    <citation type="submission" date="2018-11" db="EMBL/GenBank/DDBJ databases">
        <title>Rufibacter latericius sp. nov., isolated from water in Baiyang Lake.</title>
        <authorList>
            <person name="Yang Y."/>
        </authorList>
    </citation>
    <scope>NUCLEOTIDE SEQUENCE [LARGE SCALE GENOMIC DNA]</scope>
    <source>
        <strain evidence="6 7">MCC P1</strain>
    </source>
</reference>
<dbReference type="InterPro" id="IPR034718">
    <property type="entry name" value="RlpA"/>
</dbReference>
<evidence type="ECO:0000313" key="6">
    <source>
        <dbReference type="EMBL" id="RNI27869.1"/>
    </source>
</evidence>
<evidence type="ECO:0000256" key="2">
    <source>
        <dbReference type="ARBA" id="ARBA00023316"/>
    </source>
</evidence>
<keyword evidence="3" id="KW-0732">Signal</keyword>
<dbReference type="OrthoDB" id="9779128at2"/>
<feature type="signal peptide" evidence="3">
    <location>
        <begin position="1"/>
        <end position="19"/>
    </location>
</feature>
<evidence type="ECO:0000256" key="4">
    <source>
        <dbReference type="RuleBase" id="RU003495"/>
    </source>
</evidence>
<dbReference type="HAMAP" id="MF_02071">
    <property type="entry name" value="RlpA"/>
    <property type="match status" value="1"/>
</dbReference>
<dbReference type="PANTHER" id="PTHR34183">
    <property type="entry name" value="ENDOLYTIC PEPTIDOGLYCAN TRANSGLYCOSYLASE RLPA"/>
    <property type="match status" value="1"/>
</dbReference>
<dbReference type="PANTHER" id="PTHR34183:SF8">
    <property type="entry name" value="ENDOLYTIC PEPTIDOGLYCAN TRANSGLYCOSYLASE RLPA-RELATED"/>
    <property type="match status" value="1"/>
</dbReference>
<dbReference type="GO" id="GO:0000270">
    <property type="term" value="P:peptidoglycan metabolic process"/>
    <property type="evidence" value="ECO:0007669"/>
    <property type="project" value="UniProtKB-UniRule"/>
</dbReference>
<dbReference type="NCBIfam" id="TIGR00413">
    <property type="entry name" value="rlpA"/>
    <property type="match status" value="1"/>
</dbReference>
<keyword evidence="7" id="KW-1185">Reference proteome</keyword>
<comment type="caution">
    <text evidence="6">The sequence shown here is derived from an EMBL/GenBank/DDBJ whole genome shotgun (WGS) entry which is preliminary data.</text>
</comment>
<comment type="function">
    <text evidence="3">Lytic transglycosylase with a strong preference for naked glycan strands that lack stem peptides.</text>
</comment>
<name>A0A3M9MQS6_9BACT</name>
<gene>
    <name evidence="3" type="primary">rlpA</name>
    <name evidence="6" type="ORF">EFA69_17385</name>
</gene>
<dbReference type="Proteomes" id="UP000271010">
    <property type="component" value="Unassembled WGS sequence"/>
</dbReference>
<feature type="chain" id="PRO_5018344217" description="Probable endolytic peptidoglycan transglycosylase RlpA" evidence="3">
    <location>
        <begin position="20"/>
        <end position="126"/>
    </location>
</feature>
<dbReference type="SUPFAM" id="SSF50685">
    <property type="entry name" value="Barwin-like endoglucanases"/>
    <property type="match status" value="1"/>
</dbReference>
<dbReference type="EC" id="4.2.2.-" evidence="3"/>
<dbReference type="Pfam" id="PF03330">
    <property type="entry name" value="DPBB_1"/>
    <property type="match status" value="1"/>
</dbReference>
<sequence precursor="true">MRIKLFCLFLCLLPFFVSSQTTPQQGKATFYANAHSGHRTTSGERYNPKEMTAAHATLPLQSYVQVHHLENGRSVVVRINDRMSRKSRYIIDLSRKAAQQLGIIGAGMGKVRLVPLEKEAALALMK</sequence>
<evidence type="ECO:0000259" key="5">
    <source>
        <dbReference type="Pfam" id="PF03330"/>
    </source>
</evidence>
<accession>A0A3M9MQS6</accession>
<dbReference type="Gene3D" id="2.40.40.10">
    <property type="entry name" value="RlpA-like domain"/>
    <property type="match status" value="1"/>
</dbReference>
<comment type="similarity">
    <text evidence="3 4">Belongs to the RlpA family.</text>
</comment>
<dbReference type="CDD" id="cd22268">
    <property type="entry name" value="DPBB_RlpA-like"/>
    <property type="match status" value="1"/>
</dbReference>
<dbReference type="InterPro" id="IPR036908">
    <property type="entry name" value="RlpA-like_sf"/>
</dbReference>
<dbReference type="RefSeq" id="WP_123134334.1">
    <property type="nucleotide sequence ID" value="NZ_RJJE01000017.1"/>
</dbReference>